<dbReference type="GO" id="GO:0016301">
    <property type="term" value="F:kinase activity"/>
    <property type="evidence" value="ECO:0007669"/>
    <property type="project" value="UniProtKB-KW"/>
</dbReference>
<dbReference type="PROSITE" id="PS00584">
    <property type="entry name" value="PFKB_KINASES_2"/>
    <property type="match status" value="1"/>
</dbReference>
<dbReference type="InterPro" id="IPR002173">
    <property type="entry name" value="Carboh/pur_kinase_PfkB_CS"/>
</dbReference>
<keyword evidence="2" id="KW-0418">Kinase</keyword>
<reference evidence="4" key="1">
    <citation type="submission" date="2023-03" db="EMBL/GenBank/DDBJ databases">
        <title>Actinorhabdospora filicis NBRC 111898.</title>
        <authorList>
            <person name="Ichikawa N."/>
            <person name="Sato H."/>
            <person name="Tonouchi N."/>
        </authorList>
    </citation>
    <scope>NUCLEOTIDE SEQUENCE</scope>
    <source>
        <strain evidence="4">NBRC 111898</strain>
    </source>
</reference>
<dbReference type="Gene3D" id="3.40.1190.20">
    <property type="match status" value="1"/>
</dbReference>
<dbReference type="PANTHER" id="PTHR10584">
    <property type="entry name" value="SUGAR KINASE"/>
    <property type="match status" value="1"/>
</dbReference>
<dbReference type="RefSeq" id="WP_285665750.1">
    <property type="nucleotide sequence ID" value="NZ_BSTX01000004.1"/>
</dbReference>
<gene>
    <name evidence="4" type="ORF">Afil01_53530</name>
</gene>
<name>A0A9W6STN0_9ACTN</name>
<evidence type="ECO:0000259" key="3">
    <source>
        <dbReference type="Pfam" id="PF00294"/>
    </source>
</evidence>
<protein>
    <submittedName>
        <fullName evidence="4">Ribokinase</fullName>
    </submittedName>
</protein>
<dbReference type="InterPro" id="IPR011611">
    <property type="entry name" value="PfkB_dom"/>
</dbReference>
<dbReference type="PANTHER" id="PTHR10584:SF166">
    <property type="entry name" value="RIBOKINASE"/>
    <property type="match status" value="1"/>
</dbReference>
<organism evidence="4 5">
    <name type="scientific">Actinorhabdospora filicis</name>
    <dbReference type="NCBI Taxonomy" id="1785913"/>
    <lineage>
        <taxon>Bacteria</taxon>
        <taxon>Bacillati</taxon>
        <taxon>Actinomycetota</taxon>
        <taxon>Actinomycetes</taxon>
        <taxon>Micromonosporales</taxon>
        <taxon>Micromonosporaceae</taxon>
        <taxon>Actinorhabdospora</taxon>
    </lineage>
</organism>
<evidence type="ECO:0000313" key="5">
    <source>
        <dbReference type="Proteomes" id="UP001165079"/>
    </source>
</evidence>
<dbReference type="InterPro" id="IPR029056">
    <property type="entry name" value="Ribokinase-like"/>
</dbReference>
<evidence type="ECO:0000256" key="1">
    <source>
        <dbReference type="ARBA" id="ARBA00022679"/>
    </source>
</evidence>
<dbReference type="SUPFAM" id="SSF53613">
    <property type="entry name" value="Ribokinase-like"/>
    <property type="match status" value="1"/>
</dbReference>
<dbReference type="AlphaFoldDB" id="A0A9W6STN0"/>
<dbReference type="Proteomes" id="UP001165079">
    <property type="component" value="Unassembled WGS sequence"/>
</dbReference>
<comment type="caution">
    <text evidence="4">The sequence shown here is derived from an EMBL/GenBank/DDBJ whole genome shotgun (WGS) entry which is preliminary data.</text>
</comment>
<keyword evidence="1" id="KW-0808">Transferase</keyword>
<keyword evidence="5" id="KW-1185">Reference proteome</keyword>
<dbReference type="EMBL" id="BSTX01000004">
    <property type="protein sequence ID" value="GLZ80546.1"/>
    <property type="molecule type" value="Genomic_DNA"/>
</dbReference>
<evidence type="ECO:0000256" key="2">
    <source>
        <dbReference type="ARBA" id="ARBA00022777"/>
    </source>
</evidence>
<evidence type="ECO:0000313" key="4">
    <source>
        <dbReference type="EMBL" id="GLZ80546.1"/>
    </source>
</evidence>
<sequence>MSDVLVVALTGVDTIVGVDALPVPYRDSVMAPGITDYVGHTGNGVALGCHALGLATTFLDFLGEDDHGRLILDSYARRGLDFHWLPNPAGTSRSVNLVDAGGRRMSFYDPRDPGRDLPEDFFLPHLAKARHVHVSIASYALPVLDAAARLGVPSSTDLHDWDGRDPYHRRFAERAGLVFVSTANLADPAAAMREIRAIRGATVVAMSGADGCLVLDGGGLREHPAVAPPGPVADTNGAGDSFVAAYLAASLTGGDAVAAGLRGGAYAVTVPGTHESFLSEL</sequence>
<dbReference type="Pfam" id="PF00294">
    <property type="entry name" value="PfkB"/>
    <property type="match status" value="1"/>
</dbReference>
<proteinExistence type="predicted"/>
<accession>A0A9W6STN0</accession>
<feature type="domain" description="Carbohydrate kinase PfkB" evidence="3">
    <location>
        <begin position="184"/>
        <end position="272"/>
    </location>
</feature>